<organism evidence="1 2">
    <name type="scientific">Tanacetum coccineum</name>
    <dbReference type="NCBI Taxonomy" id="301880"/>
    <lineage>
        <taxon>Eukaryota</taxon>
        <taxon>Viridiplantae</taxon>
        <taxon>Streptophyta</taxon>
        <taxon>Embryophyta</taxon>
        <taxon>Tracheophyta</taxon>
        <taxon>Spermatophyta</taxon>
        <taxon>Magnoliopsida</taxon>
        <taxon>eudicotyledons</taxon>
        <taxon>Gunneridae</taxon>
        <taxon>Pentapetalae</taxon>
        <taxon>asterids</taxon>
        <taxon>campanulids</taxon>
        <taxon>Asterales</taxon>
        <taxon>Asteraceae</taxon>
        <taxon>Asteroideae</taxon>
        <taxon>Anthemideae</taxon>
        <taxon>Anthemidinae</taxon>
        <taxon>Tanacetum</taxon>
    </lineage>
</organism>
<dbReference type="EMBL" id="BQNB010017659">
    <property type="protein sequence ID" value="GJT65768.1"/>
    <property type="molecule type" value="Genomic_DNA"/>
</dbReference>
<comment type="caution">
    <text evidence="1">The sequence shown here is derived from an EMBL/GenBank/DDBJ whole genome shotgun (WGS) entry which is preliminary data.</text>
</comment>
<reference evidence="1" key="2">
    <citation type="submission" date="2022-01" db="EMBL/GenBank/DDBJ databases">
        <authorList>
            <person name="Yamashiro T."/>
            <person name="Shiraishi A."/>
            <person name="Satake H."/>
            <person name="Nakayama K."/>
        </authorList>
    </citation>
    <scope>NUCLEOTIDE SEQUENCE</scope>
</reference>
<reference evidence="1" key="1">
    <citation type="journal article" date="2022" name="Int. J. Mol. Sci.">
        <title>Draft Genome of Tanacetum Coccineum: Genomic Comparison of Closely Related Tanacetum-Family Plants.</title>
        <authorList>
            <person name="Yamashiro T."/>
            <person name="Shiraishi A."/>
            <person name="Nakayama K."/>
            <person name="Satake H."/>
        </authorList>
    </citation>
    <scope>NUCLEOTIDE SEQUENCE</scope>
</reference>
<sequence length="203" mass="22931">MSSIGESTRNFTVIEVKKTNKNQKRVNYNLCVMSDNSRTARCKKCGKLFKTNSNTTLKSHMKNSCDVVKAAKGSSQTTIGNDGSLWQYEADRVRDRMAKFVIQETLSKRARGNTPSSELGRYGASDFLSQMTIEEFNNLDILIGGKHEKWKGYITSKWEGYITTSVERIQHVSPLEGELEQVEEQIHVEEISLNLADPIDEGE</sequence>
<evidence type="ECO:0000313" key="2">
    <source>
        <dbReference type="Proteomes" id="UP001151760"/>
    </source>
</evidence>
<evidence type="ECO:0000313" key="1">
    <source>
        <dbReference type="EMBL" id="GJT65768.1"/>
    </source>
</evidence>
<name>A0ABQ5FSC3_9ASTR</name>
<dbReference type="Proteomes" id="UP001151760">
    <property type="component" value="Unassembled WGS sequence"/>
</dbReference>
<accession>A0ABQ5FSC3</accession>
<evidence type="ECO:0008006" key="3">
    <source>
        <dbReference type="Google" id="ProtNLM"/>
    </source>
</evidence>
<proteinExistence type="predicted"/>
<keyword evidence="2" id="KW-1185">Reference proteome</keyword>
<protein>
    <recommendedName>
        <fullName evidence="3">BED-type domain-containing protein</fullName>
    </recommendedName>
</protein>
<gene>
    <name evidence="1" type="ORF">Tco_1017248</name>
</gene>